<feature type="transmembrane region" description="Helical" evidence="1">
    <location>
        <begin position="30"/>
        <end position="48"/>
    </location>
</feature>
<keyword evidence="1" id="KW-0472">Membrane</keyword>
<keyword evidence="1" id="KW-1133">Transmembrane helix</keyword>
<evidence type="ECO:0000313" key="3">
    <source>
        <dbReference type="Proteomes" id="UP000023152"/>
    </source>
</evidence>
<keyword evidence="1" id="KW-0812">Transmembrane</keyword>
<gene>
    <name evidence="2" type="ORF">RFI_21027</name>
</gene>
<protein>
    <submittedName>
        <fullName evidence="2">Uncharacterized protein</fullName>
    </submittedName>
</protein>
<comment type="caution">
    <text evidence="2">The sequence shown here is derived from an EMBL/GenBank/DDBJ whole genome shotgun (WGS) entry which is preliminary data.</text>
</comment>
<organism evidence="2 3">
    <name type="scientific">Reticulomyxa filosa</name>
    <dbReference type="NCBI Taxonomy" id="46433"/>
    <lineage>
        <taxon>Eukaryota</taxon>
        <taxon>Sar</taxon>
        <taxon>Rhizaria</taxon>
        <taxon>Retaria</taxon>
        <taxon>Foraminifera</taxon>
        <taxon>Monothalamids</taxon>
        <taxon>Reticulomyxidae</taxon>
        <taxon>Reticulomyxa</taxon>
    </lineage>
</organism>
<evidence type="ECO:0000313" key="2">
    <source>
        <dbReference type="EMBL" id="ETO16325.1"/>
    </source>
</evidence>
<keyword evidence="3" id="KW-1185">Reference proteome</keyword>
<dbReference type="EMBL" id="ASPP01018368">
    <property type="protein sequence ID" value="ETO16325.1"/>
    <property type="molecule type" value="Genomic_DNA"/>
</dbReference>
<accession>X6MT95</accession>
<dbReference type="AlphaFoldDB" id="X6MT95"/>
<proteinExistence type="predicted"/>
<reference evidence="2 3" key="1">
    <citation type="journal article" date="2013" name="Curr. Biol.">
        <title>The Genome of the Foraminiferan Reticulomyxa filosa.</title>
        <authorList>
            <person name="Glockner G."/>
            <person name="Hulsmann N."/>
            <person name="Schleicher M."/>
            <person name="Noegel A.A."/>
            <person name="Eichinger L."/>
            <person name="Gallinger C."/>
            <person name="Pawlowski J."/>
            <person name="Sierra R."/>
            <person name="Euteneuer U."/>
            <person name="Pillet L."/>
            <person name="Moustafa A."/>
            <person name="Platzer M."/>
            <person name="Groth M."/>
            <person name="Szafranski K."/>
            <person name="Schliwa M."/>
        </authorList>
    </citation>
    <scope>NUCLEOTIDE SEQUENCE [LARGE SCALE GENOMIC DNA]</scope>
</reference>
<sequence length="97" mass="11747">MLFFLLTASTRLFKKNYISHNSNFQQRKILGVEAFYIFLFLIVLNIWGKENKWKKGEINEKNFENKLEKRENTCGNKWGRESCCENFLFKKIEENKK</sequence>
<name>X6MT95_RETFI</name>
<dbReference type="Proteomes" id="UP000023152">
    <property type="component" value="Unassembled WGS sequence"/>
</dbReference>
<evidence type="ECO:0000256" key="1">
    <source>
        <dbReference type="SAM" id="Phobius"/>
    </source>
</evidence>